<keyword evidence="2" id="KW-1185">Reference proteome</keyword>
<name>A0A1V6YQW7_PENNA</name>
<dbReference type="Proteomes" id="UP000191691">
    <property type="component" value="Unassembled WGS sequence"/>
</dbReference>
<accession>A0A1V6YQW7</accession>
<sequence>MMAPMTYTLMRFTTFIVDSLEVAPFQTFAIFVLIHILSRPTVTTLVFRLCGLAPTESQRICPTGDGSGVVDVQDKSSRQLSLSSTFYATIQPVAHVLAWVKGVQWIWHCILTGAILLPSHYPRGSFYYTPFPHAYRSTVKDFIAVIVCHPLAELGGEEMDISQISKQLSPAPKRFPDCCLAISSTLITYLAALLPKKPAFTLSIGSGSGLLEGLIVHCDQNVSVEGVEVDSTINRYIAEEDMNVVGGGWGLWSAAQQAAAWMFVYPRDPKLITKYIDTHGDAVDFIVWLGPRVDWPDYEPRFSQSPFSELSYPDQIGLTPYETVVVARRAT</sequence>
<organism evidence="1 2">
    <name type="scientific">Penicillium nalgiovense</name>
    <dbReference type="NCBI Taxonomy" id="60175"/>
    <lineage>
        <taxon>Eukaryota</taxon>
        <taxon>Fungi</taxon>
        <taxon>Dikarya</taxon>
        <taxon>Ascomycota</taxon>
        <taxon>Pezizomycotina</taxon>
        <taxon>Eurotiomycetes</taxon>
        <taxon>Eurotiomycetidae</taxon>
        <taxon>Eurotiales</taxon>
        <taxon>Aspergillaceae</taxon>
        <taxon>Penicillium</taxon>
    </lineage>
</organism>
<comment type="caution">
    <text evidence="1">The sequence shown here is derived from an EMBL/GenBank/DDBJ whole genome shotgun (WGS) entry which is preliminary data.</text>
</comment>
<reference evidence="2" key="1">
    <citation type="journal article" date="2017" name="Nat. Microbiol.">
        <title>Global analysis of biosynthetic gene clusters reveals vast potential of secondary metabolite production in Penicillium species.</title>
        <authorList>
            <person name="Nielsen J.C."/>
            <person name="Grijseels S."/>
            <person name="Prigent S."/>
            <person name="Ji B."/>
            <person name="Dainat J."/>
            <person name="Nielsen K.F."/>
            <person name="Frisvad J.C."/>
            <person name="Workman M."/>
            <person name="Nielsen J."/>
        </authorList>
    </citation>
    <scope>NUCLEOTIDE SEQUENCE [LARGE SCALE GENOMIC DNA]</scope>
    <source>
        <strain evidence="2">IBT 13039</strain>
    </source>
</reference>
<protein>
    <submittedName>
        <fullName evidence="1">Uncharacterized protein</fullName>
    </submittedName>
</protein>
<dbReference type="EMBL" id="MOOB01000013">
    <property type="protein sequence ID" value="OQE89820.1"/>
    <property type="molecule type" value="Genomic_DNA"/>
</dbReference>
<evidence type="ECO:0000313" key="1">
    <source>
        <dbReference type="EMBL" id="OQE89820.1"/>
    </source>
</evidence>
<gene>
    <name evidence="1" type="ORF">PENNAL_c0013G04268</name>
</gene>
<proteinExistence type="predicted"/>
<dbReference type="AlphaFoldDB" id="A0A1V6YQW7"/>
<evidence type="ECO:0000313" key="2">
    <source>
        <dbReference type="Proteomes" id="UP000191691"/>
    </source>
</evidence>